<evidence type="ECO:0000313" key="3">
    <source>
        <dbReference type="Proteomes" id="UP000719917"/>
    </source>
</evidence>
<dbReference type="RefSeq" id="WP_135797336.1">
    <property type="nucleotide sequence ID" value="NZ_CP027565.1"/>
</dbReference>
<proteinExistence type="predicted"/>
<reference evidence="2" key="1">
    <citation type="submission" date="2020-01" db="EMBL/GenBank/DDBJ databases">
        <title>First Reported Case and Whole Genome of Weissella confusa in an Equid.</title>
        <authorList>
            <person name="Little S.V."/>
            <person name="Lawhon S.D."/>
        </authorList>
    </citation>
    <scope>NUCLEOTIDE SEQUENCE</scope>
    <source>
        <strain evidence="2">718955</strain>
    </source>
</reference>
<name>A0AAJ2YZ57_WEICO</name>
<dbReference type="EMBL" id="JAAAMQ010000015">
    <property type="protein sequence ID" value="NBA11958.1"/>
    <property type="molecule type" value="Genomic_DNA"/>
</dbReference>
<dbReference type="AlphaFoldDB" id="A0AAJ2YZ57"/>
<organism evidence="2 3">
    <name type="scientific">Weissella confusa</name>
    <name type="common">Lactobacillus confusus</name>
    <dbReference type="NCBI Taxonomy" id="1583"/>
    <lineage>
        <taxon>Bacteria</taxon>
        <taxon>Bacillati</taxon>
        <taxon>Bacillota</taxon>
        <taxon>Bacilli</taxon>
        <taxon>Lactobacillales</taxon>
        <taxon>Lactobacillaceae</taxon>
        <taxon>Weissella</taxon>
    </lineage>
</organism>
<evidence type="ECO:0000256" key="1">
    <source>
        <dbReference type="SAM" id="Phobius"/>
    </source>
</evidence>
<feature type="transmembrane region" description="Helical" evidence="1">
    <location>
        <begin position="60"/>
        <end position="82"/>
    </location>
</feature>
<comment type="caution">
    <text evidence="2">The sequence shown here is derived from an EMBL/GenBank/DDBJ whole genome shotgun (WGS) entry which is preliminary data.</text>
</comment>
<accession>A0AAJ2YZ57</accession>
<gene>
    <name evidence="2" type="ORF">GTU77_06980</name>
</gene>
<dbReference type="Proteomes" id="UP000719917">
    <property type="component" value="Unassembled WGS sequence"/>
</dbReference>
<protein>
    <submittedName>
        <fullName evidence="2">Uncharacterized protein</fullName>
    </submittedName>
</protein>
<evidence type="ECO:0000313" key="2">
    <source>
        <dbReference type="EMBL" id="NBA11958.1"/>
    </source>
</evidence>
<keyword evidence="1" id="KW-0472">Membrane</keyword>
<keyword evidence="1" id="KW-0812">Transmembrane</keyword>
<keyword evidence="1" id="KW-1133">Transmembrane helix</keyword>
<sequence length="84" mass="10008">MTETKTERYVTYAEFDDFKKRDFQEVRDDIKDIRSDLSEMKGDIKVLNTSMKQMIDSMKFYKTVLVLAVLVPVANRLLSFFFEH</sequence>